<evidence type="ECO:0000256" key="1">
    <source>
        <dbReference type="ARBA" id="ARBA00004328"/>
    </source>
</evidence>
<dbReference type="EMBL" id="JACHHV010000007">
    <property type="protein sequence ID" value="MBB5887740.1"/>
    <property type="molecule type" value="Genomic_DNA"/>
</dbReference>
<feature type="domain" description="Phage capsid-like C-terminal" evidence="2">
    <location>
        <begin position="127"/>
        <end position="394"/>
    </location>
</feature>
<sequence length="411" mass="45326">MGIKLTLNQLNDAWIASGNKVTDLNDQINMSLNDDKFSAESMTELKNQRDNEKSRRDALHEQLIESQAEQVINMRDEDVKPLDKKEKGLKAKFVSDFVAMVTDPMGFRLKNAVGSADMGTGTDSGAGLTIPQDLRYEINQLVRQYDSLQKYVRVENVTTQSGSRVYEKWADVLPLTMLDDESTSIPDLDNPKLQVIKYLIKRYAGIITATNSLLKDTADNILAWLTSWVAKKVVVTRNQAIIAVMDAAPTKPTLTKFDDIITMINTAVDPAVIATSSLMTNQSGLNQLSLVKTAVGKYLLEPDPTQPNTYLIKGKKIIVVADRWLPSKGTVNVPVYPLYYGDLSQAVTLFDREDMQLTTTNVGAGAFESDTTKIRVIDRFDVKATDSDAFVAGSFAKIADQVGNVISTPAS</sequence>
<dbReference type="AlphaFoldDB" id="A0A841C947"/>
<protein>
    <submittedName>
        <fullName evidence="3">HK97 family phage major capsid protein</fullName>
    </submittedName>
</protein>
<accession>A0A841C947</accession>
<organism evidence="3 4">
    <name type="scientific">Lactovum miscens</name>
    <dbReference type="NCBI Taxonomy" id="190387"/>
    <lineage>
        <taxon>Bacteria</taxon>
        <taxon>Bacillati</taxon>
        <taxon>Bacillota</taxon>
        <taxon>Bacilli</taxon>
        <taxon>Lactobacillales</taxon>
        <taxon>Streptococcaceae</taxon>
        <taxon>Lactovum</taxon>
    </lineage>
</organism>
<proteinExistence type="predicted"/>
<evidence type="ECO:0000313" key="4">
    <source>
        <dbReference type="Proteomes" id="UP000562464"/>
    </source>
</evidence>
<evidence type="ECO:0000313" key="3">
    <source>
        <dbReference type="EMBL" id="MBB5887740.1"/>
    </source>
</evidence>
<dbReference type="RefSeq" id="WP_183539194.1">
    <property type="nucleotide sequence ID" value="NZ_JACHHV010000007.1"/>
</dbReference>
<keyword evidence="4" id="KW-1185">Reference proteome</keyword>
<dbReference type="Pfam" id="PF05065">
    <property type="entry name" value="Phage_capsid"/>
    <property type="match status" value="1"/>
</dbReference>
<comment type="subcellular location">
    <subcellularLocation>
        <location evidence="1">Virion</location>
    </subcellularLocation>
</comment>
<comment type="caution">
    <text evidence="3">The sequence shown here is derived from an EMBL/GenBank/DDBJ whole genome shotgun (WGS) entry which is preliminary data.</text>
</comment>
<reference evidence="3 4" key="1">
    <citation type="submission" date="2020-08" db="EMBL/GenBank/DDBJ databases">
        <title>Genomic Encyclopedia of Type Strains, Phase IV (KMG-IV): sequencing the most valuable type-strain genomes for metagenomic binning, comparative biology and taxonomic classification.</title>
        <authorList>
            <person name="Goeker M."/>
        </authorList>
    </citation>
    <scope>NUCLEOTIDE SEQUENCE [LARGE SCALE GENOMIC DNA]</scope>
    <source>
        <strain evidence="3 4">DSM 14925</strain>
    </source>
</reference>
<dbReference type="InterPro" id="IPR054612">
    <property type="entry name" value="Phage_capsid-like_C"/>
</dbReference>
<gene>
    <name evidence="3" type="ORF">HNQ37_000614</name>
</gene>
<evidence type="ECO:0000259" key="2">
    <source>
        <dbReference type="Pfam" id="PF05065"/>
    </source>
</evidence>
<dbReference type="InterPro" id="IPR024455">
    <property type="entry name" value="Phage_capsid"/>
</dbReference>
<name>A0A841C947_9LACT</name>
<dbReference type="NCBIfam" id="TIGR01554">
    <property type="entry name" value="major_cap_HK97"/>
    <property type="match status" value="1"/>
</dbReference>
<dbReference type="Proteomes" id="UP000562464">
    <property type="component" value="Unassembled WGS sequence"/>
</dbReference>
<dbReference type="SUPFAM" id="SSF56563">
    <property type="entry name" value="Major capsid protein gp5"/>
    <property type="match status" value="1"/>
</dbReference>